<gene>
    <name evidence="2" type="ORF">A6J39_014030</name>
</gene>
<evidence type="ECO:0008006" key="4">
    <source>
        <dbReference type="Google" id="ProtNLM"/>
    </source>
</evidence>
<dbReference type="RefSeq" id="WP_019235493.1">
    <property type="nucleotide sequence ID" value="NZ_CAAAHR010000022.1"/>
</dbReference>
<organism evidence="2 3">
    <name type="scientific">Legionella anisa</name>
    <dbReference type="NCBI Taxonomy" id="28082"/>
    <lineage>
        <taxon>Bacteria</taxon>
        <taxon>Pseudomonadati</taxon>
        <taxon>Pseudomonadota</taxon>
        <taxon>Gammaproteobacteria</taxon>
        <taxon>Legionellales</taxon>
        <taxon>Legionellaceae</taxon>
        <taxon>Legionella</taxon>
    </lineage>
</organism>
<name>A0AAX0WUJ0_9GAMM</name>
<protein>
    <recommendedName>
        <fullName evidence="4">Ankyrin repeat protein</fullName>
    </recommendedName>
</protein>
<feature type="compositionally biased region" description="Polar residues" evidence="1">
    <location>
        <begin position="410"/>
        <end position="420"/>
    </location>
</feature>
<keyword evidence="3" id="KW-1185">Reference proteome</keyword>
<dbReference type="AlphaFoldDB" id="A0AAX0WUJ0"/>
<feature type="compositionally biased region" description="Basic and acidic residues" evidence="1">
    <location>
        <begin position="421"/>
        <end position="438"/>
    </location>
</feature>
<evidence type="ECO:0000313" key="3">
    <source>
        <dbReference type="Proteomes" id="UP000192511"/>
    </source>
</evidence>
<proteinExistence type="predicted"/>
<reference evidence="2" key="1">
    <citation type="submission" date="2017-12" db="EMBL/GenBank/DDBJ databases">
        <title>FDA dAtabase for Regulatory Grade micrObial Sequences (FDA-ARGOS): Supporting development and validation of Infectious Disease Dx tests.</title>
        <authorList>
            <person name="Kerrigan L."/>
            <person name="Tallon L.J."/>
            <person name="Sadzewicz L."/>
            <person name="Sengamalay N."/>
            <person name="Ott S."/>
            <person name="Godinez A."/>
            <person name="Nagaraj S."/>
            <person name="Vavikolanu K."/>
            <person name="Vyas G."/>
            <person name="Nadendla S."/>
            <person name="Aluvathingal J."/>
            <person name="Sichtig H."/>
        </authorList>
    </citation>
    <scope>NUCLEOTIDE SEQUENCE [LARGE SCALE GENOMIC DNA]</scope>
    <source>
        <strain evidence="2">FDAARGOS_200</strain>
    </source>
</reference>
<accession>A0AAX0WUJ0</accession>
<dbReference type="EMBL" id="NBTX02000004">
    <property type="protein sequence ID" value="PNL62243.1"/>
    <property type="molecule type" value="Genomic_DNA"/>
</dbReference>
<comment type="caution">
    <text evidence="2">The sequence shown here is derived from an EMBL/GenBank/DDBJ whole genome shotgun (WGS) entry which is preliminary data.</text>
</comment>
<sequence length="454" mass="51579">MLERNDSNGVTVTRQVKKLIPDTTYKSSDFFDKCEVEPNFKIEQEQITIQASKTPPPTVKVDDLNIPETLLNDLSSDEIANIANQLISFAYDPLKVAHHLKDLDDALGKSMQESQILPSQEHTLPDSLIAGRGNYIPGPPPSTYKPLKKGGMLNTLLLERENLRDVNKNGFIVKFIGFVSSMIADRVVSSGQLFNENKQVNRVLLHGSYSHRLLLEAFAHAIEKGEIDLKLKSGKKLNFVQLLSVLVTVKTKNFHSLWEMAVDSIEDSERASNAPLDSRQFSFSCRSPFVLNSLLLCFGKELGLPNLQMYLLDSHYKAAYEMVLRSKEKMAKRERLDNYLQIDIPNERIYERCMEYFSTMAESYGEVGGMTPFTIDELDMLSDSRYLSSFWGPSVRMKISSPQQQTGTYSSWTGFFQSKSPVEERVPSESRKHELPKSEEDDDAEEQLNKKSKY</sequence>
<dbReference type="Proteomes" id="UP000192511">
    <property type="component" value="Unassembled WGS sequence"/>
</dbReference>
<evidence type="ECO:0000313" key="2">
    <source>
        <dbReference type="EMBL" id="PNL62243.1"/>
    </source>
</evidence>
<feature type="region of interest" description="Disordered" evidence="1">
    <location>
        <begin position="410"/>
        <end position="454"/>
    </location>
</feature>
<dbReference type="GeneID" id="98065389"/>
<evidence type="ECO:0000256" key="1">
    <source>
        <dbReference type="SAM" id="MobiDB-lite"/>
    </source>
</evidence>